<keyword evidence="1" id="KW-0175">Coiled coil</keyword>
<gene>
    <name evidence="2" type="ORF">DBRI1063_LOCUS10713</name>
</gene>
<protein>
    <submittedName>
        <fullName evidence="2">Uncharacterized protein</fullName>
    </submittedName>
</protein>
<organism evidence="2">
    <name type="scientific">Ditylum brightwellii</name>
    <dbReference type="NCBI Taxonomy" id="49249"/>
    <lineage>
        <taxon>Eukaryota</taxon>
        <taxon>Sar</taxon>
        <taxon>Stramenopiles</taxon>
        <taxon>Ochrophyta</taxon>
        <taxon>Bacillariophyta</taxon>
        <taxon>Mediophyceae</taxon>
        <taxon>Lithodesmiophycidae</taxon>
        <taxon>Lithodesmiales</taxon>
        <taxon>Lithodesmiaceae</taxon>
        <taxon>Ditylum</taxon>
    </lineage>
</organism>
<evidence type="ECO:0000256" key="1">
    <source>
        <dbReference type="SAM" id="Coils"/>
    </source>
</evidence>
<evidence type="ECO:0000313" key="2">
    <source>
        <dbReference type="EMBL" id="CAD9329335.1"/>
    </source>
</evidence>
<dbReference type="AlphaFoldDB" id="A0A7S1Z5W0"/>
<name>A0A7S1Z5W0_9STRA</name>
<accession>A0A7S1Z5W0</accession>
<dbReference type="EMBL" id="HBGN01016629">
    <property type="protein sequence ID" value="CAD9329335.1"/>
    <property type="molecule type" value="Transcribed_RNA"/>
</dbReference>
<reference evidence="2" key="1">
    <citation type="submission" date="2021-01" db="EMBL/GenBank/DDBJ databases">
        <authorList>
            <person name="Corre E."/>
            <person name="Pelletier E."/>
            <person name="Niang G."/>
            <person name="Scheremetjew M."/>
            <person name="Finn R."/>
            <person name="Kale V."/>
            <person name="Holt S."/>
            <person name="Cochrane G."/>
            <person name="Meng A."/>
            <person name="Brown T."/>
            <person name="Cohen L."/>
        </authorList>
    </citation>
    <scope>NUCLEOTIDE SEQUENCE</scope>
    <source>
        <strain evidence="2">Pop2</strain>
    </source>
</reference>
<sequence length="496" mass="57098">MDNLYDAIPIVEMGPRPFQIYMENAFCGCNLTLEDGLNVEFSSDDLVEYSSDDDRDEDEGTVEEVETECVRDKVKDKVEINDLLPQLLPQLENAESKVFGAVIMNSYCDLNSRIKRIRDEIGFTDEKYSSDDAKIEMSILETKITELEFCINKAQDQLYGQMYSRKVAWSLPDELNSLEEELGLEQKGEPLITRISNIENNIGEVRIRIEKVQDQHEGQMSANKASGPLPDKLRNLEIELDLDQIDKPLITRISSIEKRIDELRLRVNKIRSQFYGQIYACKATKSLPEELNIIEEELGLEQKDELPIARIKSIEETITSINACISKLEAQIFEQKNVDEVNESLTNRLKRLEKKLGADESNFTLILGITILEEYVESTKCRIFDIERCVCDNNYCYSGKTESPLALRLSSLEEEMEINSREYSIESRLSHLEEKLGQRVVYLEERVFREVRSDAKGGSLLDRLKCLGKELSVEKYEITELSMIDHLEEKFFSSHT</sequence>
<proteinExistence type="predicted"/>
<feature type="coiled-coil region" evidence="1">
    <location>
        <begin position="335"/>
        <end position="362"/>
    </location>
</feature>